<feature type="domain" description="ABC transporter" evidence="5">
    <location>
        <begin position="20"/>
        <end position="232"/>
    </location>
</feature>
<dbReference type="PANTHER" id="PTHR43335">
    <property type="entry name" value="ABC TRANSPORTER, ATP-BINDING PROTEIN"/>
    <property type="match status" value="1"/>
</dbReference>
<keyword evidence="2" id="KW-0813">Transport</keyword>
<dbReference type="EMBL" id="JAFFZE010000004">
    <property type="protein sequence ID" value="MCT2581960.1"/>
    <property type="molecule type" value="Genomic_DNA"/>
</dbReference>
<sequence length="233" mass="24518">MTVPAVADRLGRTGRPRIVLSCQGLRVTAGRTVLVDDLCFDVRAGEIYGLVGAEGAGKSTVLRAVSGLVSADAGTVVLGGHRLDRLDVSARTRLVGHAVGDAVILPSATVIENLSFWARVLGRDRVGHVVPAVRLGEYADVAVDRCSAAVRRALGLAVALLPDPPLLVLDEPAGGLDRADTDWLHATVRRLREYGTAVLYAGRRADDVLSVCDRIGVLDHGRLVGDRADLPAA</sequence>
<comment type="caution">
    <text evidence="6">The sequence shown here is derived from an EMBL/GenBank/DDBJ whole genome shotgun (WGS) entry which is preliminary data.</text>
</comment>
<evidence type="ECO:0000256" key="1">
    <source>
        <dbReference type="ARBA" id="ARBA00005417"/>
    </source>
</evidence>
<dbReference type="RefSeq" id="WP_260189315.1">
    <property type="nucleotide sequence ID" value="NZ_JAFFZE010000004.1"/>
</dbReference>
<evidence type="ECO:0000313" key="6">
    <source>
        <dbReference type="EMBL" id="MCT2581960.1"/>
    </source>
</evidence>
<dbReference type="Proteomes" id="UP001156441">
    <property type="component" value="Unassembled WGS sequence"/>
</dbReference>
<dbReference type="PANTHER" id="PTHR43335:SF4">
    <property type="entry name" value="ABC TRANSPORTER, ATP-BINDING PROTEIN"/>
    <property type="match status" value="1"/>
</dbReference>
<dbReference type="Pfam" id="PF00005">
    <property type="entry name" value="ABC_tran"/>
    <property type="match status" value="1"/>
</dbReference>
<keyword evidence="3" id="KW-0547">Nucleotide-binding</keyword>
<name>A0ABT2J292_9PSEU</name>
<dbReference type="GO" id="GO:0005524">
    <property type="term" value="F:ATP binding"/>
    <property type="evidence" value="ECO:0007669"/>
    <property type="project" value="UniProtKB-KW"/>
</dbReference>
<evidence type="ECO:0000256" key="2">
    <source>
        <dbReference type="ARBA" id="ARBA00022448"/>
    </source>
</evidence>
<evidence type="ECO:0000259" key="5">
    <source>
        <dbReference type="PROSITE" id="PS50893"/>
    </source>
</evidence>
<gene>
    <name evidence="6" type="ORF">JT362_02345</name>
</gene>
<dbReference type="Gene3D" id="3.40.50.300">
    <property type="entry name" value="P-loop containing nucleotide triphosphate hydrolases"/>
    <property type="match status" value="1"/>
</dbReference>
<comment type="similarity">
    <text evidence="1">Belongs to the ABC transporter superfamily.</text>
</comment>
<dbReference type="SUPFAM" id="SSF52540">
    <property type="entry name" value="P-loop containing nucleoside triphosphate hydrolases"/>
    <property type="match status" value="1"/>
</dbReference>
<dbReference type="InterPro" id="IPR027417">
    <property type="entry name" value="P-loop_NTPase"/>
</dbReference>
<dbReference type="PROSITE" id="PS50893">
    <property type="entry name" value="ABC_TRANSPORTER_2"/>
    <property type="match status" value="1"/>
</dbReference>
<evidence type="ECO:0000313" key="7">
    <source>
        <dbReference type="Proteomes" id="UP001156441"/>
    </source>
</evidence>
<reference evidence="6 7" key="1">
    <citation type="submission" date="2021-02" db="EMBL/GenBank/DDBJ databases">
        <title>Actinophytocola xerophila sp. nov., isolated from soil of cotton cropping field.</title>
        <authorList>
            <person name="Huang R."/>
            <person name="Chen X."/>
            <person name="Ge X."/>
            <person name="Liu W."/>
        </authorList>
    </citation>
    <scope>NUCLEOTIDE SEQUENCE [LARGE SCALE GENOMIC DNA]</scope>
    <source>
        <strain evidence="6 7">S1-96</strain>
    </source>
</reference>
<accession>A0ABT2J292</accession>
<proteinExistence type="inferred from homology"/>
<dbReference type="InterPro" id="IPR003593">
    <property type="entry name" value="AAA+_ATPase"/>
</dbReference>
<dbReference type="InterPro" id="IPR003439">
    <property type="entry name" value="ABC_transporter-like_ATP-bd"/>
</dbReference>
<keyword evidence="4 6" id="KW-0067">ATP-binding</keyword>
<evidence type="ECO:0000256" key="4">
    <source>
        <dbReference type="ARBA" id="ARBA00022840"/>
    </source>
</evidence>
<protein>
    <submittedName>
        <fullName evidence="6">ATP-binding cassette domain-containing protein</fullName>
    </submittedName>
</protein>
<keyword evidence="7" id="KW-1185">Reference proteome</keyword>
<organism evidence="6 7">
    <name type="scientific">Actinophytocola gossypii</name>
    <dbReference type="NCBI Taxonomy" id="2812003"/>
    <lineage>
        <taxon>Bacteria</taxon>
        <taxon>Bacillati</taxon>
        <taxon>Actinomycetota</taxon>
        <taxon>Actinomycetes</taxon>
        <taxon>Pseudonocardiales</taxon>
        <taxon>Pseudonocardiaceae</taxon>
    </lineage>
</organism>
<dbReference type="SMART" id="SM00382">
    <property type="entry name" value="AAA"/>
    <property type="match status" value="1"/>
</dbReference>
<evidence type="ECO:0000256" key="3">
    <source>
        <dbReference type="ARBA" id="ARBA00022741"/>
    </source>
</evidence>